<reference evidence="3 4" key="1">
    <citation type="submission" date="2020-08" db="EMBL/GenBank/DDBJ databases">
        <title>Edaphobacter telluris sp. nov. and Acidobacterium dinghuensis sp. nov., two acidobacteria isolated from forest soil.</title>
        <authorList>
            <person name="Fu J."/>
            <person name="Qiu L."/>
        </authorList>
    </citation>
    <scope>NUCLEOTIDE SEQUENCE [LARGE SCALE GENOMIC DNA]</scope>
    <source>
        <strain evidence="3">4Y35</strain>
    </source>
</reference>
<proteinExistence type="predicted"/>
<dbReference type="RefSeq" id="WP_186739921.1">
    <property type="nucleotide sequence ID" value="NZ_CP060394.1"/>
</dbReference>
<keyword evidence="1" id="KW-0732">Signal</keyword>
<gene>
    <name evidence="3" type="ORF">H7849_13530</name>
</gene>
<dbReference type="EMBL" id="CP060394">
    <property type="protein sequence ID" value="QNI30211.1"/>
    <property type="molecule type" value="Genomic_DNA"/>
</dbReference>
<feature type="domain" description="TonB C-terminal" evidence="2">
    <location>
        <begin position="38"/>
        <end position="91"/>
    </location>
</feature>
<dbReference type="Proteomes" id="UP000515312">
    <property type="component" value="Chromosome"/>
</dbReference>
<accession>A0A7G8BCE1</accession>
<evidence type="ECO:0000313" key="4">
    <source>
        <dbReference type="Proteomes" id="UP000515312"/>
    </source>
</evidence>
<dbReference type="InterPro" id="IPR037682">
    <property type="entry name" value="TonB_C"/>
</dbReference>
<dbReference type="SUPFAM" id="SSF74653">
    <property type="entry name" value="TolA/TonB C-terminal domain"/>
    <property type="match status" value="1"/>
</dbReference>
<protein>
    <submittedName>
        <fullName evidence="3">Energy transducer TonB</fullName>
    </submittedName>
</protein>
<evidence type="ECO:0000313" key="3">
    <source>
        <dbReference type="EMBL" id="QNI30211.1"/>
    </source>
</evidence>
<keyword evidence="4" id="KW-1185">Reference proteome</keyword>
<dbReference type="KEGG" id="adin:H7849_13530"/>
<organism evidence="3 4">
    <name type="scientific">Alloacidobacterium dinghuense</name>
    <dbReference type="NCBI Taxonomy" id="2763107"/>
    <lineage>
        <taxon>Bacteria</taxon>
        <taxon>Pseudomonadati</taxon>
        <taxon>Acidobacteriota</taxon>
        <taxon>Terriglobia</taxon>
        <taxon>Terriglobales</taxon>
        <taxon>Acidobacteriaceae</taxon>
        <taxon>Alloacidobacterium</taxon>
    </lineage>
</organism>
<dbReference type="Gene3D" id="3.30.1150.10">
    <property type="match status" value="1"/>
</dbReference>
<feature type="chain" id="PRO_5028985013" evidence="1">
    <location>
        <begin position="22"/>
        <end position="155"/>
    </location>
</feature>
<sequence>MKKPAISMLLSVSVFVLSCHAKTRWCSIVGKSESDTLLYPAIARAARVSGVVIDRVTFAPAGKIADVETISGPKMLTQSANDQLKKWTVKTDSSGEDLCQSLVIANFSLDPPAPEPEFGVSFTPSILRISISAEPLVISDPAPILGKKKRRFFLF</sequence>
<evidence type="ECO:0000259" key="2">
    <source>
        <dbReference type="Pfam" id="PF03544"/>
    </source>
</evidence>
<evidence type="ECO:0000256" key="1">
    <source>
        <dbReference type="SAM" id="SignalP"/>
    </source>
</evidence>
<dbReference type="AlphaFoldDB" id="A0A7G8BCE1"/>
<dbReference type="Pfam" id="PF03544">
    <property type="entry name" value="TonB_C"/>
    <property type="match status" value="1"/>
</dbReference>
<dbReference type="PROSITE" id="PS51257">
    <property type="entry name" value="PROKAR_LIPOPROTEIN"/>
    <property type="match status" value="1"/>
</dbReference>
<name>A0A7G8BCE1_9BACT</name>
<feature type="signal peptide" evidence="1">
    <location>
        <begin position="1"/>
        <end position="21"/>
    </location>
</feature>
<dbReference type="GO" id="GO:0055085">
    <property type="term" value="P:transmembrane transport"/>
    <property type="evidence" value="ECO:0007669"/>
    <property type="project" value="InterPro"/>
</dbReference>